<protein>
    <submittedName>
        <fullName evidence="2">Uncharacterized protein</fullName>
    </submittedName>
</protein>
<proteinExistence type="predicted"/>
<feature type="non-terminal residue" evidence="2">
    <location>
        <position position="1"/>
    </location>
</feature>
<gene>
    <name evidence="2" type="ORF">Taro_042946</name>
</gene>
<dbReference type="EMBL" id="NMUH01004563">
    <property type="protein sequence ID" value="MQM10059.1"/>
    <property type="molecule type" value="Genomic_DNA"/>
</dbReference>
<reference evidence="2" key="1">
    <citation type="submission" date="2017-07" db="EMBL/GenBank/DDBJ databases">
        <title>Taro Niue Genome Assembly and Annotation.</title>
        <authorList>
            <person name="Atibalentja N."/>
            <person name="Keating K."/>
            <person name="Fields C.J."/>
        </authorList>
    </citation>
    <scope>NUCLEOTIDE SEQUENCE</scope>
    <source>
        <strain evidence="2">Niue_2</strain>
        <tissue evidence="2">Leaf</tissue>
    </source>
</reference>
<evidence type="ECO:0000256" key="1">
    <source>
        <dbReference type="SAM" id="MobiDB-lite"/>
    </source>
</evidence>
<evidence type="ECO:0000313" key="2">
    <source>
        <dbReference type="EMBL" id="MQM10059.1"/>
    </source>
</evidence>
<dbReference type="Proteomes" id="UP000652761">
    <property type="component" value="Unassembled WGS sequence"/>
</dbReference>
<keyword evidence="3" id="KW-1185">Reference proteome</keyword>
<sequence length="150" mass="16878">MRFKSRLATQTRFNFLSRRLYPTRFSPAPSSPSIPCARRERLPPLLPPSNRQRPVTPHQHLGKHPVMSHAFRILMNHDRGTSGGDQLCQETPVRGVIPVEAREGFGANREDLGGLSASGDYGVVSLARLQPVRGRRTQIKYVIRLTDLDE</sequence>
<organism evidence="2 3">
    <name type="scientific">Colocasia esculenta</name>
    <name type="common">Wild taro</name>
    <name type="synonym">Arum esculentum</name>
    <dbReference type="NCBI Taxonomy" id="4460"/>
    <lineage>
        <taxon>Eukaryota</taxon>
        <taxon>Viridiplantae</taxon>
        <taxon>Streptophyta</taxon>
        <taxon>Embryophyta</taxon>
        <taxon>Tracheophyta</taxon>
        <taxon>Spermatophyta</taxon>
        <taxon>Magnoliopsida</taxon>
        <taxon>Liliopsida</taxon>
        <taxon>Araceae</taxon>
        <taxon>Aroideae</taxon>
        <taxon>Colocasieae</taxon>
        <taxon>Colocasia</taxon>
    </lineage>
</organism>
<accession>A0A843WJP9</accession>
<feature type="compositionally biased region" description="Low complexity" evidence="1">
    <location>
        <begin position="26"/>
        <end position="35"/>
    </location>
</feature>
<evidence type="ECO:0000313" key="3">
    <source>
        <dbReference type="Proteomes" id="UP000652761"/>
    </source>
</evidence>
<dbReference type="AlphaFoldDB" id="A0A843WJP9"/>
<feature type="region of interest" description="Disordered" evidence="1">
    <location>
        <begin position="24"/>
        <end position="61"/>
    </location>
</feature>
<name>A0A843WJP9_COLES</name>
<comment type="caution">
    <text evidence="2">The sequence shown here is derived from an EMBL/GenBank/DDBJ whole genome shotgun (WGS) entry which is preliminary data.</text>
</comment>